<keyword evidence="2" id="KW-0238">DNA-binding</keyword>
<dbReference type="InterPro" id="IPR013762">
    <property type="entry name" value="Integrase-like_cat_sf"/>
</dbReference>
<evidence type="ECO:0000256" key="1">
    <source>
        <dbReference type="ARBA" id="ARBA00008857"/>
    </source>
</evidence>
<comment type="similarity">
    <text evidence="1">Belongs to the 'phage' integrase family.</text>
</comment>
<dbReference type="GO" id="GO:0006310">
    <property type="term" value="P:DNA recombination"/>
    <property type="evidence" value="ECO:0007669"/>
    <property type="project" value="UniProtKB-KW"/>
</dbReference>
<evidence type="ECO:0000313" key="6">
    <source>
        <dbReference type="Proteomes" id="UP000181870"/>
    </source>
</evidence>
<reference evidence="5 6" key="1">
    <citation type="submission" date="2016-10" db="EMBL/GenBank/DDBJ databases">
        <authorList>
            <person name="de Groot N.N."/>
        </authorList>
    </citation>
    <scope>NUCLEOTIDE SEQUENCE [LARGE SCALE GENOMIC DNA]</scope>
    <source>
        <strain evidence="5 6">NLAE-zl-C57</strain>
    </source>
</reference>
<dbReference type="PANTHER" id="PTHR30349">
    <property type="entry name" value="PHAGE INTEGRASE-RELATED"/>
    <property type="match status" value="1"/>
</dbReference>
<dbReference type="InterPro" id="IPR050090">
    <property type="entry name" value="Tyrosine_recombinase_XerCD"/>
</dbReference>
<keyword evidence="3" id="KW-0233">DNA recombination</keyword>
<dbReference type="InterPro" id="IPR002104">
    <property type="entry name" value="Integrase_catalytic"/>
</dbReference>
<evidence type="ECO:0000259" key="4">
    <source>
        <dbReference type="PROSITE" id="PS51898"/>
    </source>
</evidence>
<evidence type="ECO:0000256" key="3">
    <source>
        <dbReference type="ARBA" id="ARBA00023172"/>
    </source>
</evidence>
<dbReference type="GO" id="GO:0003677">
    <property type="term" value="F:DNA binding"/>
    <property type="evidence" value="ECO:0007669"/>
    <property type="project" value="UniProtKB-KW"/>
</dbReference>
<dbReference type="Gene3D" id="1.10.443.10">
    <property type="entry name" value="Intergrase catalytic core"/>
    <property type="match status" value="1"/>
</dbReference>
<dbReference type="SUPFAM" id="SSF56349">
    <property type="entry name" value="DNA breaking-rejoining enzymes"/>
    <property type="match status" value="1"/>
</dbReference>
<dbReference type="PANTHER" id="PTHR30349:SF41">
    <property type="entry name" value="INTEGRASE_RECOMBINASE PROTEIN MJ0367-RELATED"/>
    <property type="match status" value="1"/>
</dbReference>
<proteinExistence type="inferred from homology"/>
<name>A0A1G8ENT1_BACOV</name>
<evidence type="ECO:0000256" key="2">
    <source>
        <dbReference type="ARBA" id="ARBA00023125"/>
    </source>
</evidence>
<dbReference type="GO" id="GO:0015074">
    <property type="term" value="P:DNA integration"/>
    <property type="evidence" value="ECO:0007669"/>
    <property type="project" value="InterPro"/>
</dbReference>
<sequence>MSESFIYKSSLASYMNDFVELKNASGINTLRTKWILLEIDKFYICQGITDAVVTSQIIEQWRKTRNNDAGSTLYTKYSVWNQFTRFMCRQGHECYIPSLPQYRSSKKGFTPYIFTHEQIKAIMIKTEELRLYDRHMTCSIIFIPALIRLLYSTGARVSEALSIKNKDVCLAQGYIIVRKSKNGCERIIPIGETMKIVLDQYISYRDRMPIKDVATPDSFLFVKPDGTPSRAGCVYTWFRRILKECGIPHIGNHQGPRVHDLRHTFAVHALERMAHNGTDLYTSMPILSTCLGHKAISATEQYVRLTMDMYPELAGQTAPINAFVYPKLRKGVLYED</sequence>
<organism evidence="5 6">
    <name type="scientific">Bacteroides ovatus</name>
    <dbReference type="NCBI Taxonomy" id="28116"/>
    <lineage>
        <taxon>Bacteria</taxon>
        <taxon>Pseudomonadati</taxon>
        <taxon>Bacteroidota</taxon>
        <taxon>Bacteroidia</taxon>
        <taxon>Bacteroidales</taxon>
        <taxon>Bacteroidaceae</taxon>
        <taxon>Bacteroides</taxon>
    </lineage>
</organism>
<dbReference type="Pfam" id="PF00589">
    <property type="entry name" value="Phage_integrase"/>
    <property type="match status" value="1"/>
</dbReference>
<dbReference type="AlphaFoldDB" id="A0A1G8ENT1"/>
<dbReference type="EMBL" id="FNDO01000011">
    <property type="protein sequence ID" value="SDH71531.1"/>
    <property type="molecule type" value="Genomic_DNA"/>
</dbReference>
<evidence type="ECO:0000313" key="5">
    <source>
        <dbReference type="EMBL" id="SDH71531.1"/>
    </source>
</evidence>
<accession>A0A1G8ENT1</accession>
<dbReference type="RefSeq" id="WP_074636771.1">
    <property type="nucleotide sequence ID" value="NZ_FNDO01000011.1"/>
</dbReference>
<dbReference type="InterPro" id="IPR011010">
    <property type="entry name" value="DNA_brk_join_enz"/>
</dbReference>
<gene>
    <name evidence="5" type="ORF">SAMN05192582_101123</name>
</gene>
<feature type="domain" description="Tyr recombinase" evidence="4">
    <location>
        <begin position="109"/>
        <end position="315"/>
    </location>
</feature>
<protein>
    <submittedName>
        <fullName evidence="5">Site-specific recombinase XerD</fullName>
    </submittedName>
</protein>
<dbReference type="PROSITE" id="PS51898">
    <property type="entry name" value="TYR_RECOMBINASE"/>
    <property type="match status" value="1"/>
</dbReference>
<dbReference type="Proteomes" id="UP000181870">
    <property type="component" value="Unassembled WGS sequence"/>
</dbReference>